<proteinExistence type="predicted"/>
<accession>A0A1G6U9X6</accession>
<dbReference type="OrthoDB" id="9776021at2"/>
<evidence type="ECO:0000313" key="2">
    <source>
        <dbReference type="Proteomes" id="UP000198908"/>
    </source>
</evidence>
<dbReference type="RefSeq" id="WP_143189294.1">
    <property type="nucleotide sequence ID" value="NZ_FMYQ01000018.1"/>
</dbReference>
<dbReference type="STRING" id="416944.SAMN05421548_118124"/>
<dbReference type="Proteomes" id="UP000198908">
    <property type="component" value="Unassembled WGS sequence"/>
</dbReference>
<name>A0A1G6U9X6_9BURK</name>
<gene>
    <name evidence="1" type="ORF">SAMN05421548_118124</name>
</gene>
<keyword evidence="2" id="KW-1185">Reference proteome</keyword>
<reference evidence="2" key="1">
    <citation type="submission" date="2016-09" db="EMBL/GenBank/DDBJ databases">
        <authorList>
            <person name="Varghese N."/>
            <person name="Submissions S."/>
        </authorList>
    </citation>
    <scope>NUCLEOTIDE SEQUENCE [LARGE SCALE GENOMIC DNA]</scope>
    <source>
        <strain evidence="2">TNe-862</strain>
    </source>
</reference>
<evidence type="ECO:0000313" key="1">
    <source>
        <dbReference type="EMBL" id="SDD38089.1"/>
    </source>
</evidence>
<sequence length="474" mass="52426">MSGHNLENIGYGQSNSSYAITTVKVDNIDAVGKRKSSYYLGVGSGRVSDQMRRNFSLAELNLWMQDVAEVIQKPPASRSNLLRSYAKAIKSRPVAAPVSALLDLSDFLHPINLSYDGKQVGVENSFIYAQYQNGFEFVDGAPELKFDLKFDEEERPFLCCEVDVSYDLGRDVIPGVKQQGRFVDLLNKNGRLKLLYKDGTSYVNGHFYQVMLPTEKGFELNKSKLGGSLIPVTELLAANLSEKEEHAVSADEFGRNSIFFLIDKLKAVGVQGSTIPEFGPFFTHIANLDIMLCSDMGTEPADFILSSPDKLVFVHVKCGGAENRPESSAGALAEVGGQAIKNLEILTTTQRDLKPGNWSIMPSHWPRPASAPALNERIRLVDGKRFVNVGRTKAAREEKLVDIWDTIAERRAAPNVGKEIWMVVGNAFSRQHFENQLRKGREAASESLQAFQLIDSWQSAAASNDVVLKIFVSP</sequence>
<dbReference type="AlphaFoldDB" id="A0A1G6U9X6"/>
<protein>
    <submittedName>
        <fullName evidence="1">Uncharacterized protein</fullName>
    </submittedName>
</protein>
<dbReference type="EMBL" id="FMYQ01000018">
    <property type="protein sequence ID" value="SDD38089.1"/>
    <property type="molecule type" value="Genomic_DNA"/>
</dbReference>
<organism evidence="1 2">
    <name type="scientific">Paraburkholderia lycopersici</name>
    <dbReference type="NCBI Taxonomy" id="416944"/>
    <lineage>
        <taxon>Bacteria</taxon>
        <taxon>Pseudomonadati</taxon>
        <taxon>Pseudomonadota</taxon>
        <taxon>Betaproteobacteria</taxon>
        <taxon>Burkholderiales</taxon>
        <taxon>Burkholderiaceae</taxon>
        <taxon>Paraburkholderia</taxon>
    </lineage>
</organism>